<sequence length="73" mass="8081">MDVAQIKEGGVYAKSVGASYFRQVELIVAAPTRPGGQWVQWSTDAFNVQDGKAREHGKCGIQTFARWARVKIN</sequence>
<keyword evidence="1" id="KW-0614">Plasmid</keyword>
<evidence type="ECO:0000313" key="1">
    <source>
        <dbReference type="EMBL" id="ART61153.1"/>
    </source>
</evidence>
<evidence type="ECO:0000313" key="2">
    <source>
        <dbReference type="Proteomes" id="UP000194440"/>
    </source>
</evidence>
<keyword evidence="2" id="KW-1185">Reference proteome</keyword>
<accession>A0A240UJA2</accession>
<gene>
    <name evidence="1" type="ORF">CBP36_19490</name>
</gene>
<dbReference type="Proteomes" id="UP000194440">
    <property type="component" value="Plasmid pACP4.1"/>
</dbReference>
<protein>
    <submittedName>
        <fullName evidence="1">Uncharacterized protein</fullName>
    </submittedName>
</protein>
<dbReference type="KEGG" id="acip:CBP36_19490"/>
<organism evidence="1 2">
    <name type="scientific">Acidovorax carolinensis</name>
    <dbReference type="NCBI Taxonomy" id="553814"/>
    <lineage>
        <taxon>Bacteria</taxon>
        <taxon>Pseudomonadati</taxon>
        <taxon>Pseudomonadota</taxon>
        <taxon>Betaproteobacteria</taxon>
        <taxon>Burkholderiales</taxon>
        <taxon>Comamonadaceae</taxon>
        <taxon>Acidovorax</taxon>
    </lineage>
</organism>
<reference evidence="1" key="1">
    <citation type="submission" date="2017-05" db="EMBL/GenBank/DDBJ databases">
        <title>Polyphasic characterization of four soil-derived phenanthrene-degrading Acidovorax strains and proposal of Acidovorax phenanthrenivorans sp. nov.</title>
        <authorList>
            <person name="Singleton D."/>
            <person name="Lee J."/>
            <person name="Dickey A.N."/>
            <person name="Stroud A."/>
            <person name="Scholl E.H."/>
            <person name="Wright F.A."/>
            <person name="Aitken M.D."/>
        </authorList>
    </citation>
    <scope>NUCLEOTIDE SEQUENCE</scope>
    <source>
        <strain evidence="1">P4</strain>
        <plasmid evidence="1">pACP4.1</plasmid>
    </source>
</reference>
<dbReference type="RefSeq" id="WP_086928926.1">
    <property type="nucleotide sequence ID" value="NZ_CP021363.1"/>
</dbReference>
<dbReference type="KEGG" id="acis:CBP35_19440"/>
<dbReference type="AlphaFoldDB" id="A0A240UJA2"/>
<dbReference type="EMBL" id="CP021367">
    <property type="protein sequence ID" value="ART61153.1"/>
    <property type="molecule type" value="Genomic_DNA"/>
</dbReference>
<proteinExistence type="predicted"/>
<name>A0A240UJA2_9BURK</name>
<geneLocation type="plasmid" evidence="1 2">
    <name>pACP4.1</name>
</geneLocation>